<name>A0ABP8LTR4_9BACT</name>
<sequence>MYPIILLSVFGMATLFVGLSKSKNLLLPSALLFVIVAFLSGLVDWGEGQLLYFFDMLRVNNVTIAFGFITLLSAFMVMAMSGGFLDDEEAQPAEYFALMIFSLVGALVMIGFENMIMFFIGLEILSIAMYVLAGSEKRNLRSNEAALKYFLMGAFASGILLFGIALLYGATGSFELSGFKSYASANGGQTPLFYAGLFLLLIGMLFKVSAAPFHFWTPDVYEGSPTIFTAFMSTVVKTAGVVAIYRLLSESFASIQGEWWGVLAVITVLTLLTGNITAASQKSFKRMMAYSSISHAGYLLIALTALTEKSSTAIVFYSLAYSLATITAFGVLILVSKVYPLTEDGQPNESFEIFNGLAEKNPLLAFVLTVSMLSLSGIPLTAGFWGKFLVFSTAAERGMVWLLVFAILMAVVGLFYYFRVIIAVYMREGETGKIRVAPFFKILLIGATVATLLFGLVPGLVESVL</sequence>
<dbReference type="Pfam" id="PF00361">
    <property type="entry name" value="Proton_antipo_M"/>
    <property type="match status" value="1"/>
</dbReference>
<feature type="transmembrane region" description="Helical" evidence="5">
    <location>
        <begin position="439"/>
        <end position="461"/>
    </location>
</feature>
<organism evidence="8 9">
    <name type="scientific">Ravibacter arvi</name>
    <dbReference type="NCBI Taxonomy" id="2051041"/>
    <lineage>
        <taxon>Bacteria</taxon>
        <taxon>Pseudomonadati</taxon>
        <taxon>Bacteroidota</taxon>
        <taxon>Cytophagia</taxon>
        <taxon>Cytophagales</taxon>
        <taxon>Spirosomataceae</taxon>
        <taxon>Ravibacter</taxon>
    </lineage>
</organism>
<keyword evidence="5" id="KW-0813">Transport</keyword>
<proteinExistence type="inferred from homology"/>
<dbReference type="Proteomes" id="UP001501508">
    <property type="component" value="Unassembled WGS sequence"/>
</dbReference>
<dbReference type="InterPro" id="IPR010096">
    <property type="entry name" value="NADH-Q_OxRdtase_suN/2"/>
</dbReference>
<keyword evidence="3 5" id="KW-1133">Transmembrane helix</keyword>
<evidence type="ECO:0000259" key="7">
    <source>
        <dbReference type="Pfam" id="PF00361"/>
    </source>
</evidence>
<evidence type="ECO:0000313" key="8">
    <source>
        <dbReference type="EMBL" id="GAA4436649.1"/>
    </source>
</evidence>
<keyword evidence="5" id="KW-1278">Translocase</keyword>
<keyword evidence="5" id="KW-0874">Quinone</keyword>
<dbReference type="RefSeq" id="WP_345027678.1">
    <property type="nucleotide sequence ID" value="NZ_BAABEY010000016.1"/>
</dbReference>
<dbReference type="EC" id="7.1.1.-" evidence="5"/>
<comment type="function">
    <text evidence="5">NDH-1 shuttles electrons from NADH, via FMN and iron-sulfur (Fe-S) centers, to quinones in the respiratory chain. The immediate electron acceptor for the enzyme in this species is believed to be a menaquinone. Couples the redox reaction to proton translocation (for every two electrons transferred, four hydrogen ions are translocated across the cytoplasmic membrane), and thus conserves the redox energy in a proton gradient.</text>
</comment>
<evidence type="ECO:0000256" key="6">
    <source>
        <dbReference type="RuleBase" id="RU000320"/>
    </source>
</evidence>
<comment type="subunit">
    <text evidence="5">NDH-1 is composed of 14 different subunits. Subunits NuoA, H, J, K, L, M, N constitute the membrane sector of the complex.</text>
</comment>
<dbReference type="PANTHER" id="PTHR22773">
    <property type="entry name" value="NADH DEHYDROGENASE"/>
    <property type="match status" value="1"/>
</dbReference>
<keyword evidence="2 5" id="KW-0812">Transmembrane</keyword>
<feature type="transmembrane region" description="Helical" evidence="5">
    <location>
        <begin position="363"/>
        <end position="386"/>
    </location>
</feature>
<feature type="transmembrane region" description="Helical" evidence="5">
    <location>
        <begin position="116"/>
        <end position="134"/>
    </location>
</feature>
<gene>
    <name evidence="5" type="primary">nuoN</name>
    <name evidence="8" type="ORF">GCM10023091_14770</name>
</gene>
<feature type="transmembrane region" description="Helical" evidence="5">
    <location>
        <begin position="146"/>
        <end position="171"/>
    </location>
</feature>
<feature type="transmembrane region" description="Helical" evidence="5">
    <location>
        <begin position="191"/>
        <end position="215"/>
    </location>
</feature>
<feature type="transmembrane region" description="Helical" evidence="5">
    <location>
        <begin position="227"/>
        <end position="247"/>
    </location>
</feature>
<keyword evidence="4 5" id="KW-0472">Membrane</keyword>
<reference evidence="9" key="1">
    <citation type="journal article" date="2019" name="Int. J. Syst. Evol. Microbiol.">
        <title>The Global Catalogue of Microorganisms (GCM) 10K type strain sequencing project: providing services to taxonomists for standard genome sequencing and annotation.</title>
        <authorList>
            <consortium name="The Broad Institute Genomics Platform"/>
            <consortium name="The Broad Institute Genome Sequencing Center for Infectious Disease"/>
            <person name="Wu L."/>
            <person name="Ma J."/>
        </authorList>
    </citation>
    <scope>NUCLEOTIDE SEQUENCE [LARGE SCALE GENOMIC DNA]</scope>
    <source>
        <strain evidence="9">JCM 31920</strain>
    </source>
</reference>
<protein>
    <recommendedName>
        <fullName evidence="5">NADH-quinone oxidoreductase subunit N</fullName>
        <ecNumber evidence="5">7.1.1.-</ecNumber>
    </recommendedName>
    <alternativeName>
        <fullName evidence="5">NADH dehydrogenase I subunit N</fullName>
    </alternativeName>
    <alternativeName>
        <fullName evidence="5">NDH-1 subunit N</fullName>
    </alternativeName>
</protein>
<keyword evidence="9" id="KW-1185">Reference proteome</keyword>
<feature type="domain" description="NADH:quinone oxidoreductase/Mrp antiporter transmembrane" evidence="7">
    <location>
        <begin position="114"/>
        <end position="410"/>
    </location>
</feature>
<comment type="subcellular location">
    <subcellularLocation>
        <location evidence="5">Cell membrane</location>
        <topology evidence="5">Multi-pass membrane protein</topology>
    </subcellularLocation>
    <subcellularLocation>
        <location evidence="1">Endomembrane system</location>
        <topology evidence="1">Multi-pass membrane protein</topology>
    </subcellularLocation>
    <subcellularLocation>
        <location evidence="6">Membrane</location>
        <topology evidence="6">Multi-pass membrane protein</topology>
    </subcellularLocation>
</comment>
<evidence type="ECO:0000256" key="1">
    <source>
        <dbReference type="ARBA" id="ARBA00004127"/>
    </source>
</evidence>
<dbReference type="InterPro" id="IPR001750">
    <property type="entry name" value="ND/Mrp_TM"/>
</dbReference>
<comment type="similarity">
    <text evidence="5">Belongs to the complex I subunit 2 family.</text>
</comment>
<dbReference type="NCBIfam" id="TIGR01770">
    <property type="entry name" value="NDH_I_N"/>
    <property type="match status" value="1"/>
</dbReference>
<dbReference type="EMBL" id="BAABEY010000016">
    <property type="protein sequence ID" value="GAA4436649.1"/>
    <property type="molecule type" value="Genomic_DNA"/>
</dbReference>
<accession>A0ABP8LTR4</accession>
<evidence type="ECO:0000256" key="4">
    <source>
        <dbReference type="ARBA" id="ARBA00023136"/>
    </source>
</evidence>
<evidence type="ECO:0000256" key="3">
    <source>
        <dbReference type="ARBA" id="ARBA00022989"/>
    </source>
</evidence>
<feature type="transmembrane region" description="Helical" evidence="5">
    <location>
        <begin position="398"/>
        <end position="418"/>
    </location>
</feature>
<feature type="transmembrane region" description="Helical" evidence="5">
    <location>
        <begin position="313"/>
        <end position="335"/>
    </location>
</feature>
<feature type="transmembrane region" description="Helical" evidence="5">
    <location>
        <begin position="92"/>
        <end position="110"/>
    </location>
</feature>
<feature type="transmembrane region" description="Helical" evidence="5">
    <location>
        <begin position="63"/>
        <end position="85"/>
    </location>
</feature>
<feature type="transmembrane region" description="Helical" evidence="5">
    <location>
        <begin position="288"/>
        <end position="307"/>
    </location>
</feature>
<feature type="transmembrane region" description="Helical" evidence="5">
    <location>
        <begin position="25"/>
        <end position="43"/>
    </location>
</feature>
<keyword evidence="5" id="KW-0520">NAD</keyword>
<feature type="transmembrane region" description="Helical" evidence="5">
    <location>
        <begin position="259"/>
        <end position="276"/>
    </location>
</feature>
<comment type="catalytic activity">
    <reaction evidence="5">
        <text>a quinone + NADH + 5 H(+)(in) = a quinol + NAD(+) + 4 H(+)(out)</text>
        <dbReference type="Rhea" id="RHEA:57888"/>
        <dbReference type="ChEBI" id="CHEBI:15378"/>
        <dbReference type="ChEBI" id="CHEBI:24646"/>
        <dbReference type="ChEBI" id="CHEBI:57540"/>
        <dbReference type="ChEBI" id="CHEBI:57945"/>
        <dbReference type="ChEBI" id="CHEBI:132124"/>
    </reaction>
</comment>
<evidence type="ECO:0000256" key="2">
    <source>
        <dbReference type="ARBA" id="ARBA00022692"/>
    </source>
</evidence>
<dbReference type="HAMAP" id="MF_00445">
    <property type="entry name" value="NDH1_NuoN_1"/>
    <property type="match status" value="1"/>
</dbReference>
<comment type="caution">
    <text evidence="8">The sequence shown here is derived from an EMBL/GenBank/DDBJ whole genome shotgun (WGS) entry which is preliminary data.</text>
</comment>
<keyword evidence="5" id="KW-1003">Cell membrane</keyword>
<evidence type="ECO:0000256" key="5">
    <source>
        <dbReference type="HAMAP-Rule" id="MF_00445"/>
    </source>
</evidence>
<evidence type="ECO:0000313" key="9">
    <source>
        <dbReference type="Proteomes" id="UP001501508"/>
    </source>
</evidence>